<dbReference type="STRING" id="49390.A0A068TMW5"/>
<dbReference type="GO" id="GO:0003887">
    <property type="term" value="F:DNA-directed DNA polymerase activity"/>
    <property type="evidence" value="ECO:0007669"/>
    <property type="project" value="TreeGrafter"/>
</dbReference>
<reference evidence="4" key="1">
    <citation type="journal article" date="2014" name="Science">
        <title>The coffee genome provides insight into the convergent evolution of caffeine biosynthesis.</title>
        <authorList>
            <person name="Denoeud F."/>
            <person name="Carretero-Paulet L."/>
            <person name="Dereeper A."/>
            <person name="Droc G."/>
            <person name="Guyot R."/>
            <person name="Pietrella M."/>
            <person name="Zheng C."/>
            <person name="Alberti A."/>
            <person name="Anthony F."/>
            <person name="Aprea G."/>
            <person name="Aury J.M."/>
            <person name="Bento P."/>
            <person name="Bernard M."/>
            <person name="Bocs S."/>
            <person name="Campa C."/>
            <person name="Cenci A."/>
            <person name="Combes M.C."/>
            <person name="Crouzillat D."/>
            <person name="Da Silva C."/>
            <person name="Daddiego L."/>
            <person name="De Bellis F."/>
            <person name="Dussert S."/>
            <person name="Garsmeur O."/>
            <person name="Gayraud T."/>
            <person name="Guignon V."/>
            <person name="Jahn K."/>
            <person name="Jamilloux V."/>
            <person name="Joet T."/>
            <person name="Labadie K."/>
            <person name="Lan T."/>
            <person name="Leclercq J."/>
            <person name="Lepelley M."/>
            <person name="Leroy T."/>
            <person name="Li L.T."/>
            <person name="Librado P."/>
            <person name="Lopez L."/>
            <person name="Munoz A."/>
            <person name="Noel B."/>
            <person name="Pallavicini A."/>
            <person name="Perrotta G."/>
            <person name="Poncet V."/>
            <person name="Pot D."/>
            <person name="Priyono X."/>
            <person name="Rigoreau M."/>
            <person name="Rouard M."/>
            <person name="Rozas J."/>
            <person name="Tranchant-Dubreuil C."/>
            <person name="VanBuren R."/>
            <person name="Zhang Q."/>
            <person name="Andrade A.C."/>
            <person name="Argout X."/>
            <person name="Bertrand B."/>
            <person name="de Kochko A."/>
            <person name="Graziosi G."/>
            <person name="Henry R.J."/>
            <person name="Jayarama X."/>
            <person name="Ming R."/>
            <person name="Nagai C."/>
            <person name="Rounsley S."/>
            <person name="Sankoff D."/>
            <person name="Giuliano G."/>
            <person name="Albert V.A."/>
            <person name="Wincker P."/>
            <person name="Lashermes P."/>
        </authorList>
    </citation>
    <scope>NUCLEOTIDE SEQUENCE [LARGE SCALE GENOMIC DNA]</scope>
    <source>
        <strain evidence="4">cv. DH200-94</strain>
    </source>
</reference>
<keyword evidence="1" id="KW-0472">Membrane</keyword>
<dbReference type="EMBL" id="HG739085">
    <property type="protein sequence ID" value="CDO97284.1"/>
    <property type="molecule type" value="Genomic_DNA"/>
</dbReference>
<dbReference type="Gene3D" id="3.40.1170.60">
    <property type="match status" value="1"/>
</dbReference>
<dbReference type="InterPro" id="IPR001126">
    <property type="entry name" value="UmuC"/>
</dbReference>
<dbReference type="GO" id="GO:0042276">
    <property type="term" value="P:error-prone translesion synthesis"/>
    <property type="evidence" value="ECO:0007669"/>
    <property type="project" value="TreeGrafter"/>
</dbReference>
<gene>
    <name evidence="3" type="ORF">GSCOC_T00014564001</name>
</gene>
<evidence type="ECO:0000256" key="1">
    <source>
        <dbReference type="SAM" id="Phobius"/>
    </source>
</evidence>
<dbReference type="InParanoid" id="A0A068TMW5"/>
<proteinExistence type="predicted"/>
<evidence type="ECO:0000313" key="4">
    <source>
        <dbReference type="Proteomes" id="UP000295252"/>
    </source>
</evidence>
<dbReference type="Proteomes" id="UP000295252">
    <property type="component" value="Chromosome IV"/>
</dbReference>
<feature type="domain" description="UmuC" evidence="2">
    <location>
        <begin position="148"/>
        <end position="213"/>
    </location>
</feature>
<organism evidence="3 4">
    <name type="scientific">Coffea canephora</name>
    <name type="common">Robusta coffee</name>
    <dbReference type="NCBI Taxonomy" id="49390"/>
    <lineage>
        <taxon>Eukaryota</taxon>
        <taxon>Viridiplantae</taxon>
        <taxon>Streptophyta</taxon>
        <taxon>Embryophyta</taxon>
        <taxon>Tracheophyta</taxon>
        <taxon>Spermatophyta</taxon>
        <taxon>Magnoliopsida</taxon>
        <taxon>eudicotyledons</taxon>
        <taxon>Gunneridae</taxon>
        <taxon>Pentapetalae</taxon>
        <taxon>asterids</taxon>
        <taxon>lamiids</taxon>
        <taxon>Gentianales</taxon>
        <taxon>Rubiaceae</taxon>
        <taxon>Ixoroideae</taxon>
        <taxon>Gardenieae complex</taxon>
        <taxon>Bertiereae - Coffeeae clade</taxon>
        <taxon>Coffeeae</taxon>
        <taxon>Coffea</taxon>
    </lineage>
</organism>
<name>A0A068TMW5_COFCA</name>
<dbReference type="PANTHER" id="PTHR11076">
    <property type="entry name" value="DNA REPAIR POLYMERASE UMUC / TRANSFERASE FAMILY MEMBER"/>
    <property type="match status" value="1"/>
</dbReference>
<dbReference type="AlphaFoldDB" id="A0A068TMW5"/>
<dbReference type="SUPFAM" id="SSF56672">
    <property type="entry name" value="DNA/RNA polymerases"/>
    <property type="match status" value="1"/>
</dbReference>
<dbReference type="InterPro" id="IPR043502">
    <property type="entry name" value="DNA/RNA_pol_sf"/>
</dbReference>
<dbReference type="GO" id="GO:0005634">
    <property type="term" value="C:nucleus"/>
    <property type="evidence" value="ECO:0007669"/>
    <property type="project" value="TreeGrafter"/>
</dbReference>
<dbReference type="Pfam" id="PF00817">
    <property type="entry name" value="IMS"/>
    <property type="match status" value="1"/>
</dbReference>
<evidence type="ECO:0000259" key="2">
    <source>
        <dbReference type="PROSITE" id="PS50173"/>
    </source>
</evidence>
<keyword evidence="1" id="KW-1133">Transmembrane helix</keyword>
<dbReference type="PhylomeDB" id="A0A068TMW5"/>
<evidence type="ECO:0000313" key="3">
    <source>
        <dbReference type="EMBL" id="CDO97284.1"/>
    </source>
</evidence>
<protein>
    <recommendedName>
        <fullName evidence="2">UmuC domain-containing protein</fullName>
    </recommendedName>
</protein>
<dbReference type="GO" id="GO:0006281">
    <property type="term" value="P:DNA repair"/>
    <property type="evidence" value="ECO:0007669"/>
    <property type="project" value="InterPro"/>
</dbReference>
<dbReference type="PROSITE" id="PS50173">
    <property type="entry name" value="UMUC"/>
    <property type="match status" value="1"/>
</dbReference>
<sequence>MGHTMGFSLWYGLPNVLPRPTISSDTPTGPNVLRNLTPSQFCFRGFGPSPSFSSQPIFAFSLLILSVSLSLCLSLSLSLSMYLLLRTYVTEPKAQSRSSQLKPLASYHAFYTDANAGMEGVDKERMQAIEQSKSTLDHELQRDLSRIWPHVDMDAFHAAVETLCNPALQGKPMAVDSMSTTSTGNNEARKFGVWAALPGFMASKLSPFMLLMT</sequence>
<keyword evidence="4" id="KW-1185">Reference proteome</keyword>
<keyword evidence="1" id="KW-0812">Transmembrane</keyword>
<accession>A0A068TMW5</accession>
<dbReference type="InterPro" id="IPR050116">
    <property type="entry name" value="DNA_polymerase-Y"/>
</dbReference>
<dbReference type="PANTHER" id="PTHR11076:SF33">
    <property type="entry name" value="DNA POLYMERASE KAPPA"/>
    <property type="match status" value="1"/>
</dbReference>
<dbReference type="Gramene" id="CDO97284">
    <property type="protein sequence ID" value="CDO97284"/>
    <property type="gene ID" value="GSCOC_T00014564001"/>
</dbReference>
<feature type="transmembrane region" description="Helical" evidence="1">
    <location>
        <begin position="57"/>
        <end position="85"/>
    </location>
</feature>